<evidence type="ECO:0000256" key="7">
    <source>
        <dbReference type="ARBA" id="ARBA00025253"/>
    </source>
</evidence>
<dbReference type="GO" id="GO:0003697">
    <property type="term" value="F:single-stranded DNA binding"/>
    <property type="evidence" value="ECO:0007669"/>
    <property type="project" value="TreeGrafter"/>
</dbReference>
<feature type="compositionally biased region" description="Acidic residues" evidence="9">
    <location>
        <begin position="331"/>
        <end position="340"/>
    </location>
</feature>
<sequence length="548" mass="60799">MADHALGSRAEAAEKASTVRTELKAWEKEFAAANGGRKAGREDIKQNEYIAAKYKEYGQLKNLEAKLNRRENRQTEPPNSHFKKRKHASSTGPADAPPNSATPRKSAKGLFATPSQKRTERIHPSNLDPYDSPSTFRKLFSPSTHKQSMPAPSPLKTAIGPTPQRDGKTLGLFDFLSESGGSQATPSAKRQGETLEAGFRTPSKPKTFNPLKEVPEEEEEESARVTRTPASSTKQFYLANLFATPTTMRYAAMVEADDEKEAQGNSHPSHTEASPETNHSATPTFLRRSNSGRYPAATNNDGSGLSPMKSRQPGRFHGKGLSTIVQSLRDMEEERMDDDWDVMREMEAEEEGFGYPIPESQPAPEEGQRPYKKKGQKRTTRRVIMRPVTRQPKSRQESEKSTAPQESDDELTTAVPETQVQAAPEDIPDEVLEKGLESDDAASLHTMSEPESEDDEPDVDSDGDPEYGEKPKPMAKPKSFSDRLKEAVSKVKPKAEGPPPAEPAKALVQKEEKKPKERKVNPQSHANYRSLKIGNRSSRGRGRFRGRR</sequence>
<feature type="compositionally biased region" description="Basic and acidic residues" evidence="9">
    <location>
        <begin position="508"/>
        <end position="520"/>
    </location>
</feature>
<accession>A0A9W9KM41</accession>
<name>A0A9W9KM41_9EURO</name>
<dbReference type="Pfam" id="PF11719">
    <property type="entry name" value="Drc1-Sld2"/>
    <property type="match status" value="1"/>
</dbReference>
<feature type="compositionally biased region" description="Basic and acidic residues" evidence="9">
    <location>
        <begin position="479"/>
        <end position="495"/>
    </location>
</feature>
<dbReference type="FunFam" id="1.10.10.1460:FF:000001">
    <property type="entry name" value="DNA replication regulator Sld2"/>
    <property type="match status" value="1"/>
</dbReference>
<dbReference type="GeneID" id="81353248"/>
<dbReference type="InterPro" id="IPR040203">
    <property type="entry name" value="Sld2"/>
</dbReference>
<evidence type="ECO:0000256" key="8">
    <source>
        <dbReference type="RuleBase" id="RU367067"/>
    </source>
</evidence>
<evidence type="ECO:0000256" key="4">
    <source>
        <dbReference type="ARBA" id="ARBA00022705"/>
    </source>
</evidence>
<dbReference type="EMBL" id="JAPQKI010000002">
    <property type="protein sequence ID" value="KAJ5111240.1"/>
    <property type="molecule type" value="Genomic_DNA"/>
</dbReference>
<proteinExistence type="inferred from homology"/>
<keyword evidence="6 8" id="KW-0131">Cell cycle</keyword>
<feature type="compositionally biased region" description="Polar residues" evidence="9">
    <location>
        <begin position="263"/>
        <end position="303"/>
    </location>
</feature>
<dbReference type="GO" id="GO:0003688">
    <property type="term" value="F:DNA replication origin binding"/>
    <property type="evidence" value="ECO:0007669"/>
    <property type="project" value="TreeGrafter"/>
</dbReference>
<dbReference type="AlphaFoldDB" id="A0A9W9KM41"/>
<comment type="subcellular location">
    <subcellularLocation>
        <location evidence="1 8">Nucleus</location>
    </subcellularLocation>
</comment>
<protein>
    <recommendedName>
        <fullName evidence="3 8">DNA replication regulator SLD2</fullName>
    </recommendedName>
</protein>
<evidence type="ECO:0000256" key="5">
    <source>
        <dbReference type="ARBA" id="ARBA00023242"/>
    </source>
</evidence>
<keyword evidence="11" id="KW-1185">Reference proteome</keyword>
<evidence type="ECO:0000256" key="3">
    <source>
        <dbReference type="ARBA" id="ARBA00018363"/>
    </source>
</evidence>
<feature type="compositionally biased region" description="Basic and acidic residues" evidence="9">
    <location>
        <begin position="65"/>
        <end position="74"/>
    </location>
</feature>
<evidence type="ECO:0000313" key="11">
    <source>
        <dbReference type="Proteomes" id="UP001149074"/>
    </source>
</evidence>
<dbReference type="GO" id="GO:1902977">
    <property type="term" value="P:mitotic DNA replication preinitiation complex assembly"/>
    <property type="evidence" value="ECO:0007669"/>
    <property type="project" value="TreeGrafter"/>
</dbReference>
<dbReference type="InterPro" id="IPR021110">
    <property type="entry name" value="DNA_rep_checkpnt_protein"/>
</dbReference>
<evidence type="ECO:0000256" key="6">
    <source>
        <dbReference type="ARBA" id="ARBA00023306"/>
    </source>
</evidence>
<organism evidence="10 11">
    <name type="scientific">Penicillium argentinense</name>
    <dbReference type="NCBI Taxonomy" id="1131581"/>
    <lineage>
        <taxon>Eukaryota</taxon>
        <taxon>Fungi</taxon>
        <taxon>Dikarya</taxon>
        <taxon>Ascomycota</taxon>
        <taxon>Pezizomycotina</taxon>
        <taxon>Eurotiomycetes</taxon>
        <taxon>Eurotiomycetidae</taxon>
        <taxon>Eurotiales</taxon>
        <taxon>Aspergillaceae</taxon>
        <taxon>Penicillium</taxon>
    </lineage>
</organism>
<dbReference type="CDD" id="cd22289">
    <property type="entry name" value="RecQL4_SLD2_NTD"/>
    <property type="match status" value="1"/>
</dbReference>
<dbReference type="RefSeq" id="XP_056479310.1">
    <property type="nucleotide sequence ID" value="XM_056614269.1"/>
</dbReference>
<comment type="function">
    <text evidence="7 8">Has a role in the initiation of DNA replication. Required at S-phase checkpoint.</text>
</comment>
<dbReference type="Proteomes" id="UP001149074">
    <property type="component" value="Unassembled WGS sequence"/>
</dbReference>
<comment type="similarity">
    <text evidence="2 8">Belongs to the SLD2 family.</text>
</comment>
<reference evidence="10" key="1">
    <citation type="submission" date="2022-11" db="EMBL/GenBank/DDBJ databases">
        <authorList>
            <person name="Petersen C."/>
        </authorList>
    </citation>
    <scope>NUCLEOTIDE SEQUENCE</scope>
    <source>
        <strain evidence="10">IBT 30761</strain>
    </source>
</reference>
<reference evidence="10" key="2">
    <citation type="journal article" date="2023" name="IMA Fungus">
        <title>Comparative genomic study of the Penicillium genus elucidates a diverse pangenome and 15 lateral gene transfer events.</title>
        <authorList>
            <person name="Petersen C."/>
            <person name="Sorensen T."/>
            <person name="Nielsen M.R."/>
            <person name="Sondergaard T.E."/>
            <person name="Sorensen J.L."/>
            <person name="Fitzpatrick D.A."/>
            <person name="Frisvad J.C."/>
            <person name="Nielsen K.L."/>
        </authorList>
    </citation>
    <scope>NUCLEOTIDE SEQUENCE</scope>
    <source>
        <strain evidence="10">IBT 30761</strain>
    </source>
</reference>
<feature type="compositionally biased region" description="Basic residues" evidence="9">
    <location>
        <begin position="370"/>
        <end position="384"/>
    </location>
</feature>
<feature type="region of interest" description="Disordered" evidence="9">
    <location>
        <begin position="65"/>
        <end position="230"/>
    </location>
</feature>
<comment type="caution">
    <text evidence="10">The sequence shown here is derived from an EMBL/GenBank/DDBJ whole genome shotgun (WGS) entry which is preliminary data.</text>
</comment>
<feature type="region of interest" description="Disordered" evidence="9">
    <location>
        <begin position="255"/>
        <end position="548"/>
    </location>
</feature>
<gene>
    <name evidence="10" type="ORF">N7532_001775</name>
</gene>
<dbReference type="GO" id="GO:0031261">
    <property type="term" value="C:DNA replication preinitiation complex"/>
    <property type="evidence" value="ECO:0007669"/>
    <property type="project" value="TreeGrafter"/>
</dbReference>
<evidence type="ECO:0000313" key="10">
    <source>
        <dbReference type="EMBL" id="KAJ5111240.1"/>
    </source>
</evidence>
<feature type="compositionally biased region" description="Acidic residues" evidence="9">
    <location>
        <begin position="450"/>
        <end position="466"/>
    </location>
</feature>
<evidence type="ECO:0000256" key="2">
    <source>
        <dbReference type="ARBA" id="ARBA00007276"/>
    </source>
</evidence>
<dbReference type="GO" id="GO:0000727">
    <property type="term" value="P:double-strand break repair via break-induced replication"/>
    <property type="evidence" value="ECO:0007669"/>
    <property type="project" value="TreeGrafter"/>
</dbReference>
<dbReference type="GO" id="GO:0006270">
    <property type="term" value="P:DNA replication initiation"/>
    <property type="evidence" value="ECO:0007669"/>
    <property type="project" value="UniProtKB-UniRule"/>
</dbReference>
<dbReference type="PANTHER" id="PTHR28124:SF1">
    <property type="entry name" value="DNA REPLICATION REGULATOR SLD2"/>
    <property type="match status" value="1"/>
</dbReference>
<feature type="compositionally biased region" description="Basic residues" evidence="9">
    <location>
        <begin position="538"/>
        <end position="548"/>
    </location>
</feature>
<dbReference type="Gene3D" id="1.10.10.1460">
    <property type="match status" value="1"/>
</dbReference>
<keyword evidence="4 8" id="KW-0235">DNA replication</keyword>
<evidence type="ECO:0000256" key="1">
    <source>
        <dbReference type="ARBA" id="ARBA00004123"/>
    </source>
</evidence>
<feature type="compositionally biased region" description="Polar residues" evidence="9">
    <location>
        <begin position="179"/>
        <end position="188"/>
    </location>
</feature>
<evidence type="ECO:0000256" key="9">
    <source>
        <dbReference type="SAM" id="MobiDB-lite"/>
    </source>
</evidence>
<dbReference type="PANTHER" id="PTHR28124">
    <property type="entry name" value="DNA REPLICATION REGULATOR SLD2"/>
    <property type="match status" value="1"/>
</dbReference>
<keyword evidence="5 8" id="KW-0539">Nucleus</keyword>
<dbReference type="OrthoDB" id="8775810at2759"/>